<gene>
    <name evidence="6" type="ordered locus">STAUR_2374</name>
    <name evidence="7" type="ORF">STIAU_1197</name>
</gene>
<dbReference type="RefSeq" id="WP_002615201.1">
    <property type="nucleotide sequence ID" value="NC_014623.1"/>
</dbReference>
<dbReference type="STRING" id="378806.STAUR_2374"/>
<organism evidence="7 9">
    <name type="scientific">Stigmatella aurantiaca (strain DW4/3-1)</name>
    <dbReference type="NCBI Taxonomy" id="378806"/>
    <lineage>
        <taxon>Bacteria</taxon>
        <taxon>Pseudomonadati</taxon>
        <taxon>Myxococcota</taxon>
        <taxon>Myxococcia</taxon>
        <taxon>Myxococcales</taxon>
        <taxon>Cystobacterineae</taxon>
        <taxon>Archangiaceae</taxon>
        <taxon>Stigmatella</taxon>
    </lineage>
</organism>
<dbReference type="Pfam" id="PF00440">
    <property type="entry name" value="TetR_N"/>
    <property type="match status" value="1"/>
</dbReference>
<reference evidence="7 9" key="1">
    <citation type="submission" date="2006-04" db="EMBL/GenBank/DDBJ databases">
        <authorList>
            <person name="Nierman W.C."/>
        </authorList>
    </citation>
    <scope>NUCLEOTIDE SEQUENCE [LARGE SCALE GENOMIC DNA]</scope>
    <source>
        <strain evidence="7 9">DW4/3-1</strain>
    </source>
</reference>
<name>Q08YE4_STIAD</name>
<reference evidence="6 8" key="2">
    <citation type="journal article" date="2011" name="Mol. Biol. Evol.">
        <title>Comparative genomic analysis of fruiting body formation in Myxococcales.</title>
        <authorList>
            <person name="Huntley S."/>
            <person name="Hamann N."/>
            <person name="Wegener-Feldbrugge S."/>
            <person name="Treuner-Lange A."/>
            <person name="Kube M."/>
            <person name="Reinhardt R."/>
            <person name="Klages S."/>
            <person name="Muller R."/>
            <person name="Ronning C.M."/>
            <person name="Nierman W.C."/>
            <person name="Sogaard-Andersen L."/>
        </authorList>
    </citation>
    <scope>NUCLEOTIDE SEQUENCE [LARGE SCALE GENOMIC DNA]</scope>
    <source>
        <strain evidence="6 8">DW4/3-1</strain>
    </source>
</reference>
<dbReference type="Proteomes" id="UP000001351">
    <property type="component" value="Chromosome"/>
</dbReference>
<evidence type="ECO:0000313" key="6">
    <source>
        <dbReference type="EMBL" id="ADO70178.1"/>
    </source>
</evidence>
<evidence type="ECO:0000256" key="1">
    <source>
        <dbReference type="ARBA" id="ARBA00023015"/>
    </source>
</evidence>
<dbReference type="EMBL" id="CP002271">
    <property type="protein sequence ID" value="ADO70178.1"/>
    <property type="molecule type" value="Genomic_DNA"/>
</dbReference>
<evidence type="ECO:0000256" key="2">
    <source>
        <dbReference type="ARBA" id="ARBA00023125"/>
    </source>
</evidence>
<keyword evidence="8" id="KW-1185">Reference proteome</keyword>
<dbReference type="InterPro" id="IPR001647">
    <property type="entry name" value="HTH_TetR"/>
</dbReference>
<dbReference type="SUPFAM" id="SSF46689">
    <property type="entry name" value="Homeodomain-like"/>
    <property type="match status" value="1"/>
</dbReference>
<dbReference type="PATRIC" id="fig|378806.16.peg.4538"/>
<dbReference type="PANTHER" id="PTHR30055">
    <property type="entry name" value="HTH-TYPE TRANSCRIPTIONAL REGULATOR RUTR"/>
    <property type="match status" value="1"/>
</dbReference>
<dbReference type="GO" id="GO:0000976">
    <property type="term" value="F:transcription cis-regulatory region binding"/>
    <property type="evidence" value="ECO:0007669"/>
    <property type="project" value="TreeGrafter"/>
</dbReference>
<protein>
    <submittedName>
        <fullName evidence="7">Putative TetR family transcriptional regulator</fullName>
    </submittedName>
    <submittedName>
        <fullName evidence="6">Transcriptional regulator, TetR family</fullName>
    </submittedName>
</protein>
<proteinExistence type="predicted"/>
<dbReference type="Proteomes" id="UP000032702">
    <property type="component" value="Unassembled WGS sequence"/>
</dbReference>
<dbReference type="InterPro" id="IPR009057">
    <property type="entry name" value="Homeodomain-like_sf"/>
</dbReference>
<evidence type="ECO:0000256" key="3">
    <source>
        <dbReference type="ARBA" id="ARBA00023163"/>
    </source>
</evidence>
<evidence type="ECO:0000313" key="8">
    <source>
        <dbReference type="Proteomes" id="UP000001351"/>
    </source>
</evidence>
<dbReference type="InterPro" id="IPR023772">
    <property type="entry name" value="DNA-bd_HTH_TetR-type_CS"/>
</dbReference>
<dbReference type="KEGG" id="sur:STAUR_2374"/>
<keyword evidence="3" id="KW-0804">Transcription</keyword>
<evidence type="ECO:0000256" key="4">
    <source>
        <dbReference type="PROSITE-ProRule" id="PRU00335"/>
    </source>
</evidence>
<sequence>MARWEPDARGRLEKAAMELFQEHGYARTTVEEIAARAGLTERTFFRYFADKREVLFSGSKDLENAIVDIIASAPDGALPFDAVAAAFEAAGVTLQERRHFSYVRARHALVAAHAEIQERELIKLASLASAVTRALHARGVAEPAASLAAEAGIAVFKVGFEQWVAGKKPRDLAEHIRAATDALKAIAAGTRAS</sequence>
<dbReference type="InterPro" id="IPR050109">
    <property type="entry name" value="HTH-type_TetR-like_transc_reg"/>
</dbReference>
<dbReference type="EMBL" id="AAMD01000080">
    <property type="protein sequence ID" value="EAU65501.1"/>
    <property type="molecule type" value="Genomic_DNA"/>
</dbReference>
<evidence type="ECO:0000313" key="7">
    <source>
        <dbReference type="EMBL" id="EAU65501.1"/>
    </source>
</evidence>
<dbReference type="Gene3D" id="1.10.357.10">
    <property type="entry name" value="Tetracycline Repressor, domain 2"/>
    <property type="match status" value="1"/>
</dbReference>
<evidence type="ECO:0000259" key="5">
    <source>
        <dbReference type="PROSITE" id="PS50977"/>
    </source>
</evidence>
<dbReference type="PROSITE" id="PS01081">
    <property type="entry name" value="HTH_TETR_1"/>
    <property type="match status" value="1"/>
</dbReference>
<dbReference type="GO" id="GO:0003700">
    <property type="term" value="F:DNA-binding transcription factor activity"/>
    <property type="evidence" value="ECO:0007669"/>
    <property type="project" value="TreeGrafter"/>
</dbReference>
<dbReference type="eggNOG" id="COG1309">
    <property type="taxonomic scope" value="Bacteria"/>
</dbReference>
<accession>Q08YE4</accession>
<dbReference type="AlphaFoldDB" id="Q08YE4"/>
<evidence type="ECO:0000313" key="9">
    <source>
        <dbReference type="Proteomes" id="UP000032702"/>
    </source>
</evidence>
<feature type="domain" description="HTH tetR-type" evidence="5">
    <location>
        <begin position="6"/>
        <end position="66"/>
    </location>
</feature>
<dbReference type="PANTHER" id="PTHR30055:SF238">
    <property type="entry name" value="MYCOFACTOCIN BIOSYNTHESIS TRANSCRIPTIONAL REGULATOR MFTR-RELATED"/>
    <property type="match status" value="1"/>
</dbReference>
<dbReference type="PROSITE" id="PS50977">
    <property type="entry name" value="HTH_TETR_2"/>
    <property type="match status" value="1"/>
</dbReference>
<keyword evidence="2 4" id="KW-0238">DNA-binding</keyword>
<dbReference type="OrthoDB" id="8535430at2"/>
<keyword evidence="1" id="KW-0805">Transcription regulation</keyword>
<feature type="DNA-binding region" description="H-T-H motif" evidence="4">
    <location>
        <begin position="29"/>
        <end position="48"/>
    </location>
</feature>
<dbReference type="PRINTS" id="PR00455">
    <property type="entry name" value="HTHTETR"/>
</dbReference>
<dbReference type="HOGENOM" id="CLU_069356_2_2_7"/>